<feature type="domain" description="NAD-dependent epimerase/dehydratase" evidence="3">
    <location>
        <begin position="4"/>
        <end position="259"/>
    </location>
</feature>
<reference evidence="4 5" key="1">
    <citation type="submission" date="2018-05" db="EMBL/GenBank/DDBJ databases">
        <title>Genome sequencing and assembly of the regulated plant pathogen Lachnellula willkommii and related sister species for the development of diagnostic species identification markers.</title>
        <authorList>
            <person name="Giroux E."/>
            <person name="Bilodeau G."/>
        </authorList>
    </citation>
    <scope>NUCLEOTIDE SEQUENCE [LARGE SCALE GENOMIC DNA]</scope>
    <source>
        <strain evidence="4 5">CBS 197.66</strain>
    </source>
</reference>
<accession>A0A8H8UIX5</accession>
<dbReference type="CDD" id="cd05227">
    <property type="entry name" value="AR_SDR_e"/>
    <property type="match status" value="1"/>
</dbReference>
<gene>
    <name evidence="4" type="primary">azaE_0</name>
    <name evidence="4" type="ORF">LSUB1_G000339</name>
</gene>
<dbReference type="PANTHER" id="PTHR10366">
    <property type="entry name" value="NAD DEPENDENT EPIMERASE/DEHYDRATASE"/>
    <property type="match status" value="1"/>
</dbReference>
<name>A0A8H8UIX5_9HELO</name>
<keyword evidence="1" id="KW-0560">Oxidoreductase</keyword>
<dbReference type="PANTHER" id="PTHR10366:SF564">
    <property type="entry name" value="STEROL-4-ALPHA-CARBOXYLATE 3-DEHYDROGENASE, DECARBOXYLATING"/>
    <property type="match status" value="1"/>
</dbReference>
<evidence type="ECO:0000259" key="3">
    <source>
        <dbReference type="Pfam" id="PF01370"/>
    </source>
</evidence>
<dbReference type="Gene3D" id="3.40.50.720">
    <property type="entry name" value="NAD(P)-binding Rossmann-like Domain"/>
    <property type="match status" value="1"/>
</dbReference>
<dbReference type="EMBL" id="QGMJ01000006">
    <property type="protein sequence ID" value="TVY45789.1"/>
    <property type="molecule type" value="Genomic_DNA"/>
</dbReference>
<evidence type="ECO:0000256" key="2">
    <source>
        <dbReference type="ARBA" id="ARBA00023445"/>
    </source>
</evidence>
<sequence length="375" mass="41514">MKVFLSGGSGFIAAHVLDILLEHGHTVITSVRSQEKANKIKEAHPNTPASQLEFRIVKDIAQEGAFDEAIKIDGLEAVIHTASPFHFNITDVKKDLLDPAIIGTTGILKAIKKNAPSVKRVVITSSFASIINVKKGNSWTEHTYSEEDWNSITEEEAVLNPSNGYRASKTFAEKAAWEFVEKEKPNFTLSTMCPPLVIGPIVHYLNSLDSLNTSNQRTANLMTGKNKTEIPETGTYIWVDVRDLALAHVKAIELPEAANKRFFITAGYFSNKEIAEIIRKNFPALEKELPAKDVKGGDYPKEGLYKYDNSRTVKVLGIKFRSLEESVVDLVKSLQALFINETALSGQFVSRPRKKGTPLKNNCAKAPSFLLLTND</sequence>
<evidence type="ECO:0000313" key="4">
    <source>
        <dbReference type="EMBL" id="TVY45789.1"/>
    </source>
</evidence>
<proteinExistence type="inferred from homology"/>
<dbReference type="Pfam" id="PF01370">
    <property type="entry name" value="Epimerase"/>
    <property type="match status" value="1"/>
</dbReference>
<dbReference type="FunFam" id="3.40.50.720:FF:000191">
    <property type="entry name" value="Methylglyoxal reductase (NADPH-dependent)"/>
    <property type="match status" value="1"/>
</dbReference>
<comment type="similarity">
    <text evidence="2">Belongs to the NAD(P)-dependent epimerase/dehydratase family. Dihydroflavonol-4-reductase subfamily.</text>
</comment>
<evidence type="ECO:0000313" key="5">
    <source>
        <dbReference type="Proteomes" id="UP000462212"/>
    </source>
</evidence>
<dbReference type="AlphaFoldDB" id="A0A8H8UIX5"/>
<dbReference type="SUPFAM" id="SSF51735">
    <property type="entry name" value="NAD(P)-binding Rossmann-fold domains"/>
    <property type="match status" value="1"/>
</dbReference>
<dbReference type="InterPro" id="IPR050425">
    <property type="entry name" value="NAD(P)_dehydrat-like"/>
</dbReference>
<dbReference type="Proteomes" id="UP000462212">
    <property type="component" value="Unassembled WGS sequence"/>
</dbReference>
<dbReference type="OrthoDB" id="2735536at2759"/>
<comment type="caution">
    <text evidence="4">The sequence shown here is derived from an EMBL/GenBank/DDBJ whole genome shotgun (WGS) entry which is preliminary data.</text>
</comment>
<evidence type="ECO:0000256" key="1">
    <source>
        <dbReference type="ARBA" id="ARBA00023002"/>
    </source>
</evidence>
<dbReference type="InterPro" id="IPR001509">
    <property type="entry name" value="Epimerase_deHydtase"/>
</dbReference>
<organism evidence="4 5">
    <name type="scientific">Lachnellula subtilissima</name>
    <dbReference type="NCBI Taxonomy" id="602034"/>
    <lineage>
        <taxon>Eukaryota</taxon>
        <taxon>Fungi</taxon>
        <taxon>Dikarya</taxon>
        <taxon>Ascomycota</taxon>
        <taxon>Pezizomycotina</taxon>
        <taxon>Leotiomycetes</taxon>
        <taxon>Helotiales</taxon>
        <taxon>Lachnaceae</taxon>
        <taxon>Lachnellula</taxon>
    </lineage>
</organism>
<keyword evidence="5" id="KW-1185">Reference proteome</keyword>
<dbReference type="InterPro" id="IPR036291">
    <property type="entry name" value="NAD(P)-bd_dom_sf"/>
</dbReference>
<dbReference type="GO" id="GO:0016616">
    <property type="term" value="F:oxidoreductase activity, acting on the CH-OH group of donors, NAD or NADP as acceptor"/>
    <property type="evidence" value="ECO:0007669"/>
    <property type="project" value="TreeGrafter"/>
</dbReference>
<protein>
    <submittedName>
        <fullName evidence="4">Ketoreductase</fullName>
    </submittedName>
</protein>